<dbReference type="OrthoDB" id="2170702at2"/>
<dbReference type="InterPro" id="IPR047589">
    <property type="entry name" value="DUF11_rpt"/>
</dbReference>
<feature type="domain" description="WxL" evidence="2">
    <location>
        <begin position="1130"/>
        <end position="1300"/>
    </location>
</feature>
<comment type="caution">
    <text evidence="3">The sequence shown here is derived from an EMBL/GenBank/DDBJ whole genome shotgun (WGS) entry which is preliminary data.</text>
</comment>
<evidence type="ECO:0000313" key="3">
    <source>
        <dbReference type="EMBL" id="EOL50081.1"/>
    </source>
</evidence>
<dbReference type="InterPro" id="IPR027994">
    <property type="entry name" value="WxL_dom"/>
</dbReference>
<name>R3WQG2_9ENTE</name>
<organism evidence="3 4">
    <name type="scientific">Enterococcus caccae ATCC BAA-1240</name>
    <dbReference type="NCBI Taxonomy" id="1158612"/>
    <lineage>
        <taxon>Bacteria</taxon>
        <taxon>Bacillati</taxon>
        <taxon>Bacillota</taxon>
        <taxon>Bacilli</taxon>
        <taxon>Lactobacillales</taxon>
        <taxon>Enterococcaceae</taxon>
        <taxon>Enterococcus</taxon>
    </lineage>
</organism>
<dbReference type="Pfam" id="PF20585">
    <property type="entry name" value="Pectate_lyase_5"/>
    <property type="match status" value="1"/>
</dbReference>
<evidence type="ECO:0000256" key="1">
    <source>
        <dbReference type="SAM" id="Coils"/>
    </source>
</evidence>
<dbReference type="STRING" id="317735.RU98_GL001000"/>
<dbReference type="eggNOG" id="ENOG502ZETK">
    <property type="taxonomic scope" value="Bacteria"/>
</dbReference>
<accession>R3WQG2</accession>
<dbReference type="InterPro" id="IPR046776">
    <property type="entry name" value="Pectate_lyase_5"/>
</dbReference>
<dbReference type="NCBIfam" id="TIGR04226">
    <property type="entry name" value="RrgB_K2N_iso_D2"/>
    <property type="match status" value="1"/>
</dbReference>
<dbReference type="InterPro" id="IPR026466">
    <property type="entry name" value="Fim_isopep_form_D2_dom"/>
</dbReference>
<keyword evidence="1" id="KW-0175">Coiled coil</keyword>
<gene>
    <name evidence="3" type="ORF">UC7_00500</name>
</gene>
<feature type="coiled-coil region" evidence="1">
    <location>
        <begin position="130"/>
        <end position="164"/>
    </location>
</feature>
<evidence type="ECO:0000259" key="2">
    <source>
        <dbReference type="Pfam" id="PF13731"/>
    </source>
</evidence>
<dbReference type="EMBL" id="AJAU01000006">
    <property type="protein sequence ID" value="EOL50081.1"/>
    <property type="molecule type" value="Genomic_DNA"/>
</dbReference>
<proteinExistence type="predicted"/>
<dbReference type="Proteomes" id="UP000013840">
    <property type="component" value="Unassembled WGS sequence"/>
</dbReference>
<sequence length="1304" mass="141502">MGNRKGSIGMYLSLLFILIATGITLSRISSIKASEEEKKFSIEVGDVTEETFYKIPIKLTLPASKNGEVVLHSEGIHLLDSEILEDISSKYPEEKVKITLDEKDNATIFSYKKDTSDLVLEFNVSLLEEAESLKLTLLSANNVLAEIEKNYAELKKKVKANEKKLADIPSIGDRSLIRSVASNPVNVNNWSSFVQAMHNPNYDEINLTADLTANSSFGTAMTRSVVINGNGHTINIGNTNSYPIELGTVADEQTISLVNINLTGTNNSIRQAFVKTAANGGANWNIIFENINLPEGNRTSLAYAPNALVKITGTSSFYNTGAALRREFIIAHKLYITDRAKLSGSFKSDFYNSALANSEVIIDKASQIQFSSSARFFSLSGANSEIKVYGDTSMATRTGNTNLQLESTSTETADSGGLFNFNTGRYGPPVHFSVSDYATVTAHSQSPSNSTPVVMIEATNTQFNVANNSYMEMISNGQSTTHGATMRFRYSGNSSFNLSGNSTMKITKTQGSQAAIRMNGGGNAVNVSSGSKFFVAAHGSGRPSNPSATGGTDASAFQNNQAIVFLNELATSPADSFTLSGKNSVVKLDAKLGPAIDAARDVDVVVGKDSFFETIGNTGGRAIFYSGSGKVNFQMNEPMFYDFRNNAETTGGDLLSANSSNSMFESINSDVSFWKKGSNLNGSPYYDRSLVTYKLLGTNLGLSVSPDNDFTMKFGNMGSSINQYSRIAANNSSPIVDDLRIPTNSDKFIYGHISVAEGFDDNGNRIIRDSWDNEAQVKVKLEFPNGTSKIIQGTTYEGPSTIYESTNQKGYFKIPLDDFIPAGTKVSIEEAWRGPANATEQHKHTSGAEDIKVPVVETIDVTPPTQAVVSTEINNATKQLSGTSDENGSKVFIKVNGQWLKGSNGQAVTTVVSNEKWTLNLPKYVTKSDKVDVYLKDTTSISPLPAYVLPDTYTQEPDDVFGNMNVDVDKYGTYSGYHDAIKNGAKDDRFHQAKRLIVKDVLPDQPTLVKTAISSGGETTSVGDTVTYTLKASNPKADSQDWKNVRLVDQLAEGLEFDPSNHGITINGEPIQDSKFEYEESTRTLTILAGDIAAKKNITATFNVKIGRGVVGEKIKNKASALGDSPQETPFVPGPTNPNSGHVPISVDSQEVPLPGDIIHGIIELSSFPTEIDFGKQRATGNTTRVETPEYSEELIVSDNRGTLKEWILTVKVDTPMTSQLKENVKLPRAIRFSKNGDERVLDGNAYEIFTHKNDKQGDVNITETWKKNGQGFKLEVPPNQIGSLGVYKAILVWELADAPLPTP</sequence>
<dbReference type="Gene3D" id="2.60.40.740">
    <property type="match status" value="1"/>
</dbReference>
<keyword evidence="4" id="KW-1185">Reference proteome</keyword>
<dbReference type="Pfam" id="PF13731">
    <property type="entry name" value="WxL"/>
    <property type="match status" value="1"/>
</dbReference>
<dbReference type="NCBIfam" id="TIGR01451">
    <property type="entry name" value="B_ant_repeat"/>
    <property type="match status" value="1"/>
</dbReference>
<evidence type="ECO:0000313" key="4">
    <source>
        <dbReference type="Proteomes" id="UP000013840"/>
    </source>
</evidence>
<reference evidence="3 4" key="1">
    <citation type="submission" date="2013-02" db="EMBL/GenBank/DDBJ databases">
        <title>The Genome Sequence of Enterococcus caccae BAA-1240.</title>
        <authorList>
            <consortium name="The Broad Institute Genome Sequencing Platform"/>
            <consortium name="The Broad Institute Genome Sequencing Center for Infectious Disease"/>
            <person name="Earl A.M."/>
            <person name="Gilmore M.S."/>
            <person name="Lebreton F."/>
            <person name="Walker B."/>
            <person name="Young S.K."/>
            <person name="Zeng Q."/>
            <person name="Gargeya S."/>
            <person name="Fitzgerald M."/>
            <person name="Haas B."/>
            <person name="Abouelleil A."/>
            <person name="Alvarado L."/>
            <person name="Arachchi H.M."/>
            <person name="Berlin A.M."/>
            <person name="Chapman S.B."/>
            <person name="Dewar J."/>
            <person name="Goldberg J."/>
            <person name="Griggs A."/>
            <person name="Gujja S."/>
            <person name="Hansen M."/>
            <person name="Howarth C."/>
            <person name="Imamovic A."/>
            <person name="Larimer J."/>
            <person name="McCowan C."/>
            <person name="Murphy C."/>
            <person name="Neiman D."/>
            <person name="Pearson M."/>
            <person name="Priest M."/>
            <person name="Roberts A."/>
            <person name="Saif S."/>
            <person name="Shea T."/>
            <person name="Sisk P."/>
            <person name="Sykes S."/>
            <person name="Wortman J."/>
            <person name="Nusbaum C."/>
            <person name="Birren B."/>
        </authorList>
    </citation>
    <scope>NUCLEOTIDE SEQUENCE [LARGE SCALE GENOMIC DNA]</scope>
    <source>
        <strain evidence="3 4">ATCC BAA-1240</strain>
    </source>
</reference>
<dbReference type="PATRIC" id="fig|1158612.3.peg.504"/>
<protein>
    <submittedName>
        <fullName evidence="3">Fimbrial isopeptide formation D2 domain-containing protein</fullName>
    </submittedName>
</protein>
<dbReference type="RefSeq" id="WP_010770683.1">
    <property type="nucleotide sequence ID" value="NZ_KB946332.1"/>
</dbReference>